<keyword evidence="1" id="KW-0479">Metal-binding</keyword>
<evidence type="ECO:0000256" key="1">
    <source>
        <dbReference type="RuleBase" id="RU367018"/>
    </source>
</evidence>
<dbReference type="PANTHER" id="PTHR31669:SF292">
    <property type="entry name" value="OS02G0262500 PROTEIN"/>
    <property type="match status" value="1"/>
</dbReference>
<comment type="similarity">
    <text evidence="1">Belongs to the FHY3/FAR1 family.</text>
</comment>
<keyword evidence="3" id="KW-1185">Reference proteome</keyword>
<keyword evidence="1" id="KW-0863">Zinc-finger</keyword>
<gene>
    <name evidence="2" type="ORF">PIB30_086296</name>
</gene>
<comment type="caution">
    <text evidence="2">The sequence shown here is derived from an EMBL/GenBank/DDBJ whole genome shotgun (WGS) entry which is preliminary data.</text>
</comment>
<comment type="function">
    <text evidence="1">Putative transcription activator involved in regulating light control of development.</text>
</comment>
<accession>A0ABU6VT86</accession>
<proteinExistence type="inferred from homology"/>
<dbReference type="PANTHER" id="PTHR31669">
    <property type="entry name" value="PROTEIN FAR1-RELATED SEQUENCE 10-RELATED"/>
    <property type="match status" value="1"/>
</dbReference>
<comment type="subcellular location">
    <subcellularLocation>
        <location evidence="1">Nucleus</location>
    </subcellularLocation>
</comment>
<dbReference type="EMBL" id="JASCZI010152508">
    <property type="protein sequence ID" value="MED6176249.1"/>
    <property type="molecule type" value="Genomic_DNA"/>
</dbReference>
<dbReference type="Proteomes" id="UP001341840">
    <property type="component" value="Unassembled WGS sequence"/>
</dbReference>
<evidence type="ECO:0000313" key="2">
    <source>
        <dbReference type="EMBL" id="MED6176249.1"/>
    </source>
</evidence>
<sequence length="168" mass="19781">MRGAIAEVFPAAHHRLCAWHLIRNATAHVSKPRFTQLFKQCMLADVKEASSPVSGQHLDASPCMQRWEDLLKVDTRYMIFLTNFQRCVEFVRDNEEEIDFRSYYGKPVMETLFLEMEMSVANHYTRDLFCRVQKCLCRSVRFNVIERNIDGNRGSEYVVHKYGETRYS</sequence>
<dbReference type="InterPro" id="IPR031052">
    <property type="entry name" value="FHY3/FAR1"/>
</dbReference>
<name>A0ABU6VT86_9FABA</name>
<organism evidence="2 3">
    <name type="scientific">Stylosanthes scabra</name>
    <dbReference type="NCBI Taxonomy" id="79078"/>
    <lineage>
        <taxon>Eukaryota</taxon>
        <taxon>Viridiplantae</taxon>
        <taxon>Streptophyta</taxon>
        <taxon>Embryophyta</taxon>
        <taxon>Tracheophyta</taxon>
        <taxon>Spermatophyta</taxon>
        <taxon>Magnoliopsida</taxon>
        <taxon>eudicotyledons</taxon>
        <taxon>Gunneridae</taxon>
        <taxon>Pentapetalae</taxon>
        <taxon>rosids</taxon>
        <taxon>fabids</taxon>
        <taxon>Fabales</taxon>
        <taxon>Fabaceae</taxon>
        <taxon>Papilionoideae</taxon>
        <taxon>50 kb inversion clade</taxon>
        <taxon>dalbergioids sensu lato</taxon>
        <taxon>Dalbergieae</taxon>
        <taxon>Pterocarpus clade</taxon>
        <taxon>Stylosanthes</taxon>
    </lineage>
</organism>
<keyword evidence="1" id="KW-0539">Nucleus</keyword>
<keyword evidence="1" id="KW-0862">Zinc</keyword>
<protein>
    <recommendedName>
        <fullName evidence="1">Protein FAR1-RELATED SEQUENCE</fullName>
    </recommendedName>
</protein>
<evidence type="ECO:0000313" key="3">
    <source>
        <dbReference type="Proteomes" id="UP001341840"/>
    </source>
</evidence>
<reference evidence="2 3" key="1">
    <citation type="journal article" date="2023" name="Plants (Basel)">
        <title>Bridging the Gap: Combining Genomics and Transcriptomics Approaches to Understand Stylosanthes scabra, an Orphan Legume from the Brazilian Caatinga.</title>
        <authorList>
            <person name="Ferreira-Neto J.R.C."/>
            <person name="da Silva M.D."/>
            <person name="Binneck E."/>
            <person name="de Melo N.F."/>
            <person name="da Silva R.H."/>
            <person name="de Melo A.L.T.M."/>
            <person name="Pandolfi V."/>
            <person name="Bustamante F.O."/>
            <person name="Brasileiro-Vidal A.C."/>
            <person name="Benko-Iseppon A.M."/>
        </authorList>
    </citation>
    <scope>NUCLEOTIDE SEQUENCE [LARGE SCALE GENOMIC DNA]</scope>
    <source>
        <tissue evidence="2">Leaves</tissue>
    </source>
</reference>